<evidence type="ECO:0000256" key="5">
    <source>
        <dbReference type="PROSITE-ProRule" id="PRU00708"/>
    </source>
</evidence>
<evidence type="ECO:0000256" key="6">
    <source>
        <dbReference type="SAM" id="MobiDB-lite"/>
    </source>
</evidence>
<dbReference type="KEGG" id="gtr:GLOTRDRAFT_136538"/>
<feature type="region of interest" description="Disordered" evidence="6">
    <location>
        <begin position="43"/>
        <end position="69"/>
    </location>
</feature>
<dbReference type="PROSITE" id="PS51375">
    <property type="entry name" value="PPR"/>
    <property type="match status" value="2"/>
</dbReference>
<evidence type="ECO:0000256" key="1">
    <source>
        <dbReference type="ARBA" id="ARBA00006192"/>
    </source>
</evidence>
<feature type="repeat" description="PPR" evidence="5">
    <location>
        <begin position="1099"/>
        <end position="1134"/>
    </location>
</feature>
<dbReference type="Pfam" id="PF01535">
    <property type="entry name" value="PPR"/>
    <property type="match status" value="3"/>
</dbReference>
<feature type="compositionally biased region" description="Low complexity" evidence="6">
    <location>
        <begin position="227"/>
        <end position="237"/>
    </location>
</feature>
<reference evidence="8 9" key="1">
    <citation type="journal article" date="2012" name="Science">
        <title>The Paleozoic origin of enzymatic lignin decomposition reconstructed from 31 fungal genomes.</title>
        <authorList>
            <person name="Floudas D."/>
            <person name="Binder M."/>
            <person name="Riley R."/>
            <person name="Barry K."/>
            <person name="Blanchette R.A."/>
            <person name="Henrissat B."/>
            <person name="Martinez A.T."/>
            <person name="Otillar R."/>
            <person name="Spatafora J.W."/>
            <person name="Yadav J.S."/>
            <person name="Aerts A."/>
            <person name="Benoit I."/>
            <person name="Boyd A."/>
            <person name="Carlson A."/>
            <person name="Copeland A."/>
            <person name="Coutinho P.M."/>
            <person name="de Vries R.P."/>
            <person name="Ferreira P."/>
            <person name="Findley K."/>
            <person name="Foster B."/>
            <person name="Gaskell J."/>
            <person name="Glotzer D."/>
            <person name="Gorecki P."/>
            <person name="Heitman J."/>
            <person name="Hesse C."/>
            <person name="Hori C."/>
            <person name="Igarashi K."/>
            <person name="Jurgens J.A."/>
            <person name="Kallen N."/>
            <person name="Kersten P."/>
            <person name="Kohler A."/>
            <person name="Kuees U."/>
            <person name="Kumar T.K.A."/>
            <person name="Kuo A."/>
            <person name="LaButti K."/>
            <person name="Larrondo L.F."/>
            <person name="Lindquist E."/>
            <person name="Ling A."/>
            <person name="Lombard V."/>
            <person name="Lucas S."/>
            <person name="Lundell T."/>
            <person name="Martin R."/>
            <person name="McLaughlin D.J."/>
            <person name="Morgenstern I."/>
            <person name="Morin E."/>
            <person name="Murat C."/>
            <person name="Nagy L.G."/>
            <person name="Nolan M."/>
            <person name="Ohm R.A."/>
            <person name="Patyshakuliyeva A."/>
            <person name="Rokas A."/>
            <person name="Ruiz-Duenas F.J."/>
            <person name="Sabat G."/>
            <person name="Salamov A."/>
            <person name="Samejima M."/>
            <person name="Schmutz J."/>
            <person name="Slot J.C."/>
            <person name="St John F."/>
            <person name="Stenlid J."/>
            <person name="Sun H."/>
            <person name="Sun S."/>
            <person name="Syed K."/>
            <person name="Tsang A."/>
            <person name="Wiebenga A."/>
            <person name="Young D."/>
            <person name="Pisabarro A."/>
            <person name="Eastwood D.C."/>
            <person name="Martin F."/>
            <person name="Cullen D."/>
            <person name="Grigoriev I.V."/>
            <person name="Hibbett D.S."/>
        </authorList>
    </citation>
    <scope>NUCLEOTIDE SEQUENCE [LARGE SCALE GENOMIC DNA]</scope>
    <source>
        <strain evidence="8 9">ATCC 11539</strain>
    </source>
</reference>
<keyword evidence="9" id="KW-1185">Reference proteome</keyword>
<dbReference type="RefSeq" id="XP_007862644.1">
    <property type="nucleotide sequence ID" value="XM_007864453.1"/>
</dbReference>
<dbReference type="STRING" id="670483.S7QKG6"/>
<dbReference type="InterPro" id="IPR011990">
    <property type="entry name" value="TPR-like_helical_dom_sf"/>
</dbReference>
<dbReference type="PANTHER" id="PTHR47447:SF23">
    <property type="entry name" value="PENTACOTRIPEPTIDE-REPEAT REGION OF PRORP DOMAIN-CONTAINING PROTEIN"/>
    <property type="match status" value="1"/>
</dbReference>
<evidence type="ECO:0000256" key="2">
    <source>
        <dbReference type="ARBA" id="ARBA00022737"/>
    </source>
</evidence>
<feature type="repeat" description="PPR" evidence="5">
    <location>
        <begin position="1064"/>
        <end position="1098"/>
    </location>
</feature>
<dbReference type="OMA" id="QNQTGHT"/>
<dbReference type="InterPro" id="IPR033443">
    <property type="entry name" value="PROP1-like_PPR_dom"/>
</dbReference>
<comment type="subunit">
    <text evidence="4">Binds to mitochondrial small subunit 15S rRNA.</text>
</comment>
<accession>S7QKG6</accession>
<dbReference type="eggNOG" id="KOG4197">
    <property type="taxonomic scope" value="Eukaryota"/>
</dbReference>
<feature type="region of interest" description="Disordered" evidence="6">
    <location>
        <begin position="887"/>
        <end position="907"/>
    </location>
</feature>
<feature type="compositionally biased region" description="Polar residues" evidence="6">
    <location>
        <begin position="188"/>
        <end position="201"/>
    </location>
</feature>
<dbReference type="InterPro" id="IPR002885">
    <property type="entry name" value="PPR_rpt"/>
</dbReference>
<feature type="region of interest" description="Disordered" evidence="6">
    <location>
        <begin position="154"/>
        <end position="243"/>
    </location>
</feature>
<comment type="function">
    <text evidence="3">Regulates mitochondrial small subunit maturation by controlling 15S rRNA 5'-end processing. Localizes to the 5' precursor of the 15S rRNA in a position that is subsequently occupied by mS47 in the mature yeast mtSSU. Uses structure and sequence-specific RNA recognition, binding to a single-stranded region of the precursor and specifically recognizing bases -6 to -1. The exchange of Ccm1 for mS47 is coupled to the irreversible removal of precursor rRNA that is accompanied by conformational changes of the mitoribosomal proteins uS5m and mS26. These conformational changes signal completion of 5'-end rRNA processing through protection of the mature 5'-end of the 15S rRNA and stabilization of mS47. The removal of the 5' precursor together with the dissociation of Ccm1 may be catalyzed by the 5'-3' exoribonuclease Pet127. Involved in the specific removal of group I introns in mitochondrial encoded transcripts.</text>
</comment>
<keyword evidence="2" id="KW-0677">Repeat</keyword>
<name>S7QKG6_GLOTA</name>
<sequence>MLPKVANHLLHHTARAAAVVQNQTGYFSRNVLQLQTSSNPATGLTTLNGASSSSWGNGPGPGGKYQGSSRFYSGYQGAGRAVTQANTSAAQDGDFSQGDDEDLRPPRPVVRGSGKGRGRSQSLSHSGPGRRERGEALGVLRTVQMHVRRKHTFLSSTIHAPESSEPSDQLVVFNTTPSIPTPPRVISRRNSTAAAVSSQHDVSTAPPPPRPASPRSRPPSPRPLSPVPSVSSQSSESVTEKLLQKSESEAIIDSLKSASTSGDYTQAYTIVQAMRAKETGLTIAHFNAALDALFHSRRGGQPLHFLIDTYNDMLNRSITPNFKTYLILLSALTVRDAEVQRTIATLESRAKRRMLSGRSEVATESVDQRRIAALREENNFGSAMSLFEAGCTFKYMAEHFPPWLYRNLMRSAAMHANLDAALMIFNQIEKRQDIKPSPPLYSYLISIFTDLGDLRGAEDVFTEFLKASKAGHIDWSINEEQEQPWFLDTKDRSAGERVIQLNIWNSMIEASFRCEMPEKGIELLAQMMDSKSGENYGPADVPPPASATFTTVISGFIRSGDVDTALAWFDKLLLQDMATRHPLEASSKTCKPDAVAWNIMLETLVEKGRINDLNRLFKHLLQDDNTGVVQVRWNDREMVFEANLRHLESSELDRKQALELMDFVANEVILNTDLSLVARAAAEPLAERFADFVGQYVRYGYIERAVDIVEQWIASREKEMQTTQVSAPTIACLRATAGSSAHRILGVDRPDAAVPSIDLALRIARLCDHVSLLPSAQTAPRYLRAYANAKTASHPLDLTSRDWELLLYAAVQLVRTKQTPVSAPVSLEDLLKDLATHSVDLATMSEHVRRSLVETLYAQPGGVAAARGLLRKSGHHDFVRALGDDALLTPPTSPEMPTVPASPATKRPRVDRACTRYVGEFYPSHPQVTPSVAFARFQESAAQGIFPSVEVIGRLINALGRHGKIYEVQSVYAEAQKYLAALEHDKKAQSAAWFQIEDQMIVALAQAGFPDAAHVHRSRILEHGGVPSADAYGSMISSVKETTDDAAHALALFEEAQVRGVVPNTYMYNTIISKLAKARKADYALELFHQMRTLGHRATSVTYGAVIAACCRVGDAPSAEELFQEMISQANFKPRVPPYNTMIQLYVHTKPNREKALFYYNALLDAHIQPSAHTYKLLLDAYGTIEPIDVAAMERVFERLVADKSVEVTGAHWASLINSWGCVQKNLEKAVEVFESIANHPASRRSGTPLPDAVAYEAIINVLVTLRRTDLLTPYIQRLKSSNVHMTAYIANLIIKGYAAGGDIERAREVFEGLVDPPEGVAAPNNHVSYSLNGNRQLPSTPVYREPSTWEAMVRAELGVGNRDRAIALLERLQSRKYPPAVYARISGIMLDDSVSPWASDASSVHSGSAATESH</sequence>
<feature type="region of interest" description="Disordered" evidence="6">
    <location>
        <begin position="82"/>
        <end position="135"/>
    </location>
</feature>
<proteinExistence type="inferred from homology"/>
<dbReference type="EMBL" id="KB469297">
    <property type="protein sequence ID" value="EPQ59738.1"/>
    <property type="molecule type" value="Genomic_DNA"/>
</dbReference>
<dbReference type="PANTHER" id="PTHR47447">
    <property type="entry name" value="OS03G0856100 PROTEIN"/>
    <property type="match status" value="1"/>
</dbReference>
<dbReference type="Proteomes" id="UP000030669">
    <property type="component" value="Unassembled WGS sequence"/>
</dbReference>
<dbReference type="GeneID" id="19303558"/>
<evidence type="ECO:0000313" key="8">
    <source>
        <dbReference type="EMBL" id="EPQ59738.1"/>
    </source>
</evidence>
<evidence type="ECO:0000256" key="4">
    <source>
        <dbReference type="ARBA" id="ARBA00044511"/>
    </source>
</evidence>
<dbReference type="OrthoDB" id="411857at2759"/>
<feature type="compositionally biased region" description="Polar residues" evidence="6">
    <location>
        <begin position="154"/>
        <end position="178"/>
    </location>
</feature>
<feature type="compositionally biased region" description="Pro residues" evidence="6">
    <location>
        <begin position="205"/>
        <end position="226"/>
    </location>
</feature>
<gene>
    <name evidence="8" type="ORF">GLOTRDRAFT_136538</name>
</gene>
<feature type="domain" description="PROP1-like PPR" evidence="7">
    <location>
        <begin position="1043"/>
        <end position="1180"/>
    </location>
</feature>
<dbReference type="HOGENOM" id="CLU_002074_1_0_1"/>
<protein>
    <recommendedName>
        <fullName evidence="7">PROP1-like PPR domain-containing protein</fullName>
    </recommendedName>
</protein>
<dbReference type="Pfam" id="PF17177">
    <property type="entry name" value="PPR_long"/>
    <property type="match status" value="1"/>
</dbReference>
<evidence type="ECO:0000313" key="9">
    <source>
        <dbReference type="Proteomes" id="UP000030669"/>
    </source>
</evidence>
<evidence type="ECO:0000256" key="3">
    <source>
        <dbReference type="ARBA" id="ARBA00044493"/>
    </source>
</evidence>
<organism evidence="8 9">
    <name type="scientific">Gloeophyllum trabeum (strain ATCC 11539 / FP-39264 / Madison 617)</name>
    <name type="common">Brown rot fungus</name>
    <dbReference type="NCBI Taxonomy" id="670483"/>
    <lineage>
        <taxon>Eukaryota</taxon>
        <taxon>Fungi</taxon>
        <taxon>Dikarya</taxon>
        <taxon>Basidiomycota</taxon>
        <taxon>Agaricomycotina</taxon>
        <taxon>Agaricomycetes</taxon>
        <taxon>Gloeophyllales</taxon>
        <taxon>Gloeophyllaceae</taxon>
        <taxon>Gloeophyllum</taxon>
    </lineage>
</organism>
<dbReference type="Gene3D" id="1.25.40.10">
    <property type="entry name" value="Tetratricopeptide repeat domain"/>
    <property type="match status" value="4"/>
</dbReference>
<evidence type="ECO:0000259" key="7">
    <source>
        <dbReference type="Pfam" id="PF17177"/>
    </source>
</evidence>
<dbReference type="NCBIfam" id="TIGR00756">
    <property type="entry name" value="PPR"/>
    <property type="match status" value="3"/>
</dbReference>
<comment type="similarity">
    <text evidence="1">Belongs to the CCM1 family.</text>
</comment>